<dbReference type="Proteomes" id="UP000499080">
    <property type="component" value="Unassembled WGS sequence"/>
</dbReference>
<dbReference type="AlphaFoldDB" id="A0A4Y2LHF2"/>
<name>A0A4Y2LHF2_ARAVE</name>
<keyword evidence="2" id="KW-1185">Reference proteome</keyword>
<dbReference type="EMBL" id="BGPR01005782">
    <property type="protein sequence ID" value="GBN13383.1"/>
    <property type="molecule type" value="Genomic_DNA"/>
</dbReference>
<proteinExistence type="predicted"/>
<protein>
    <submittedName>
        <fullName evidence="1">Uncharacterized protein</fullName>
    </submittedName>
</protein>
<organism evidence="1 2">
    <name type="scientific">Araneus ventricosus</name>
    <name type="common">Orbweaver spider</name>
    <name type="synonym">Epeira ventricosa</name>
    <dbReference type="NCBI Taxonomy" id="182803"/>
    <lineage>
        <taxon>Eukaryota</taxon>
        <taxon>Metazoa</taxon>
        <taxon>Ecdysozoa</taxon>
        <taxon>Arthropoda</taxon>
        <taxon>Chelicerata</taxon>
        <taxon>Arachnida</taxon>
        <taxon>Araneae</taxon>
        <taxon>Araneomorphae</taxon>
        <taxon>Entelegynae</taxon>
        <taxon>Araneoidea</taxon>
        <taxon>Araneidae</taxon>
        <taxon>Araneus</taxon>
    </lineage>
</organism>
<evidence type="ECO:0000313" key="2">
    <source>
        <dbReference type="Proteomes" id="UP000499080"/>
    </source>
</evidence>
<evidence type="ECO:0000313" key="1">
    <source>
        <dbReference type="EMBL" id="GBN13383.1"/>
    </source>
</evidence>
<reference evidence="1 2" key="1">
    <citation type="journal article" date="2019" name="Sci. Rep.">
        <title>Orb-weaving spider Araneus ventricosus genome elucidates the spidroin gene catalogue.</title>
        <authorList>
            <person name="Kono N."/>
            <person name="Nakamura H."/>
            <person name="Ohtoshi R."/>
            <person name="Moran D.A.P."/>
            <person name="Shinohara A."/>
            <person name="Yoshida Y."/>
            <person name="Fujiwara M."/>
            <person name="Mori M."/>
            <person name="Tomita M."/>
            <person name="Arakawa K."/>
        </authorList>
    </citation>
    <scope>NUCLEOTIDE SEQUENCE [LARGE SCALE GENOMIC DNA]</scope>
</reference>
<sequence length="181" mass="19681">MSYASVLKQPLITSETQAIGTLICARCSATGPDTQSNLTTLSTDTDSDLIASPIKGKHPKPKLNKALTLKCAEQGTGTTLYSFPIEVANIIGQGFARVSRADSYSPTFLVIKSRAEQIPLNLKTRKLLPCNCALRIFALKEALSEVHDTSLGPRGIPYSMLRRLDSDPLTNLLSLFNRICK</sequence>
<accession>A0A4Y2LHF2</accession>
<comment type="caution">
    <text evidence="1">The sequence shown here is derived from an EMBL/GenBank/DDBJ whole genome shotgun (WGS) entry which is preliminary data.</text>
</comment>
<gene>
    <name evidence="1" type="ORF">AVEN_13841_1</name>
</gene>
<dbReference type="OrthoDB" id="8058536at2759"/>